<reference evidence="1" key="1">
    <citation type="submission" date="2023-06" db="EMBL/GenBank/DDBJ databases">
        <title>Multi-omics analyses reveal the molecular pathogenesis toolkit of Lasiodiplodia hormozganensis, a cross-kingdom pathogen.</title>
        <authorList>
            <person name="Felix C."/>
            <person name="Meneses R."/>
            <person name="Goncalves M.F.M."/>
            <person name="Tilleman L."/>
            <person name="Duarte A.S."/>
            <person name="Jorrin-Novo J.V."/>
            <person name="Van De Peer Y."/>
            <person name="Deforce D."/>
            <person name="Van Nieuwerburgh F."/>
            <person name="Esteves A.C."/>
            <person name="Alves A."/>
        </authorList>
    </citation>
    <scope>NUCLEOTIDE SEQUENCE</scope>
    <source>
        <strain evidence="1">CBS 339.90</strain>
    </source>
</reference>
<sequence>MREQSARRYLLDDSGNSARPHPDSNIPAHNRVEYMSHKGMHDFLLGKGLVPFFERFERVLSGRLPLLECGDEWIERRDLFEFMALELTPTILTAMCGPALLQQSPDFPRLFWEYDESLPTLFEGLPRWLTPRAYARRDSLLASIKTWQRYATEETSKAKVQSDGEEVPFWGSRYFRDRQKTLLAVDGYDEDAVGSEMLGTIWA</sequence>
<proteinExistence type="predicted"/>
<dbReference type="Gene3D" id="1.10.630.10">
    <property type="entry name" value="Cytochrome P450"/>
    <property type="match status" value="1"/>
</dbReference>
<comment type="caution">
    <text evidence="1">The sequence shown here is derived from an EMBL/GenBank/DDBJ whole genome shotgun (WGS) entry which is preliminary data.</text>
</comment>
<dbReference type="AlphaFoldDB" id="A0AA39XPT9"/>
<dbReference type="GO" id="GO:0016705">
    <property type="term" value="F:oxidoreductase activity, acting on paired donors, with incorporation or reduction of molecular oxygen"/>
    <property type="evidence" value="ECO:0007669"/>
    <property type="project" value="InterPro"/>
</dbReference>
<name>A0AA39XPT9_9PEZI</name>
<dbReference type="GO" id="GO:0005506">
    <property type="term" value="F:iron ion binding"/>
    <property type="evidence" value="ECO:0007669"/>
    <property type="project" value="InterPro"/>
</dbReference>
<protein>
    <submittedName>
        <fullName evidence="1">Uncharacterized protein</fullName>
    </submittedName>
</protein>
<keyword evidence="2" id="KW-1185">Reference proteome</keyword>
<accession>A0AA39XPT9</accession>
<evidence type="ECO:0000313" key="1">
    <source>
        <dbReference type="EMBL" id="KAK0637998.1"/>
    </source>
</evidence>
<dbReference type="Proteomes" id="UP001175001">
    <property type="component" value="Unassembled WGS sequence"/>
</dbReference>
<dbReference type="InterPro" id="IPR036396">
    <property type="entry name" value="Cyt_P450_sf"/>
</dbReference>
<dbReference type="GO" id="GO:0020037">
    <property type="term" value="F:heme binding"/>
    <property type="evidence" value="ECO:0007669"/>
    <property type="project" value="InterPro"/>
</dbReference>
<dbReference type="GO" id="GO:0004497">
    <property type="term" value="F:monooxygenase activity"/>
    <property type="evidence" value="ECO:0007669"/>
    <property type="project" value="InterPro"/>
</dbReference>
<organism evidence="1 2">
    <name type="scientific">Lasiodiplodia hormozganensis</name>
    <dbReference type="NCBI Taxonomy" id="869390"/>
    <lineage>
        <taxon>Eukaryota</taxon>
        <taxon>Fungi</taxon>
        <taxon>Dikarya</taxon>
        <taxon>Ascomycota</taxon>
        <taxon>Pezizomycotina</taxon>
        <taxon>Dothideomycetes</taxon>
        <taxon>Dothideomycetes incertae sedis</taxon>
        <taxon>Botryosphaeriales</taxon>
        <taxon>Botryosphaeriaceae</taxon>
        <taxon>Lasiodiplodia</taxon>
    </lineage>
</organism>
<evidence type="ECO:0000313" key="2">
    <source>
        <dbReference type="Proteomes" id="UP001175001"/>
    </source>
</evidence>
<dbReference type="EMBL" id="JAUJDW010000105">
    <property type="protein sequence ID" value="KAK0637998.1"/>
    <property type="molecule type" value="Genomic_DNA"/>
</dbReference>
<gene>
    <name evidence="1" type="ORF">DIS24_g10265</name>
</gene>